<evidence type="ECO:0000256" key="4">
    <source>
        <dbReference type="SAM" id="SignalP"/>
    </source>
</evidence>
<dbReference type="OrthoDB" id="9795467at2"/>
<dbReference type="InterPro" id="IPR006059">
    <property type="entry name" value="SBP"/>
</dbReference>
<accession>G8QY60</accession>
<dbReference type="GO" id="GO:0015768">
    <property type="term" value="P:maltose transport"/>
    <property type="evidence" value="ECO:0007669"/>
    <property type="project" value="TreeGrafter"/>
</dbReference>
<dbReference type="STRING" id="158190.SpiGrapes_1830"/>
<keyword evidence="5" id="KW-0762">Sugar transport</keyword>
<dbReference type="HOGENOM" id="CLU_031285_10_0_12"/>
<keyword evidence="6" id="KW-1185">Reference proteome</keyword>
<evidence type="ECO:0000256" key="3">
    <source>
        <dbReference type="ARBA" id="ARBA00022729"/>
    </source>
</evidence>
<dbReference type="GO" id="GO:0055052">
    <property type="term" value="C:ATP-binding cassette (ABC) transporter complex, substrate-binding subunit-containing"/>
    <property type="evidence" value="ECO:0007669"/>
    <property type="project" value="TreeGrafter"/>
</dbReference>
<dbReference type="SUPFAM" id="SSF53850">
    <property type="entry name" value="Periplasmic binding protein-like II"/>
    <property type="match status" value="1"/>
</dbReference>
<evidence type="ECO:0000256" key="2">
    <source>
        <dbReference type="ARBA" id="ARBA00022448"/>
    </source>
</evidence>
<dbReference type="Gene3D" id="3.40.190.10">
    <property type="entry name" value="Periplasmic binding protein-like II"/>
    <property type="match status" value="2"/>
</dbReference>
<reference evidence="5 6" key="1">
    <citation type="submission" date="2011-11" db="EMBL/GenBank/DDBJ databases">
        <title>Complete sequence of Spirochaeta sp. grapes.</title>
        <authorList>
            <consortium name="US DOE Joint Genome Institute"/>
            <person name="Lucas S."/>
            <person name="Han J."/>
            <person name="Lapidus A."/>
            <person name="Cheng J.-F."/>
            <person name="Goodwin L."/>
            <person name="Pitluck S."/>
            <person name="Peters L."/>
            <person name="Ovchinnikova G."/>
            <person name="Munk A.C."/>
            <person name="Detter J.C."/>
            <person name="Han C."/>
            <person name="Tapia R."/>
            <person name="Land M."/>
            <person name="Hauser L."/>
            <person name="Kyrpides N."/>
            <person name="Ivanova N."/>
            <person name="Pagani I."/>
            <person name="Ritalahtilisa K."/>
            <person name="Loeffler F."/>
            <person name="Woyke T."/>
        </authorList>
    </citation>
    <scope>NUCLEOTIDE SEQUENCE [LARGE SCALE GENOMIC DNA]</scope>
    <source>
        <strain evidence="6">ATCC BAA-1885 / DSM 22778 / Grapes</strain>
    </source>
</reference>
<comment type="similarity">
    <text evidence="1">Belongs to the bacterial solute-binding protein 1 family.</text>
</comment>
<dbReference type="CDD" id="cd14748">
    <property type="entry name" value="PBP2_UgpB"/>
    <property type="match status" value="1"/>
</dbReference>
<feature type="chain" id="PRO_5003515334" evidence="4">
    <location>
        <begin position="24"/>
        <end position="421"/>
    </location>
</feature>
<feature type="signal peptide" evidence="4">
    <location>
        <begin position="1"/>
        <end position="23"/>
    </location>
</feature>
<keyword evidence="3 4" id="KW-0732">Signal</keyword>
<dbReference type="PANTHER" id="PTHR30061:SF50">
    <property type="entry name" value="MALTOSE_MALTODEXTRIN-BINDING PERIPLASMIC PROTEIN"/>
    <property type="match status" value="1"/>
</dbReference>
<evidence type="ECO:0000313" key="5">
    <source>
        <dbReference type="EMBL" id="AEV29625.1"/>
    </source>
</evidence>
<dbReference type="GO" id="GO:0042956">
    <property type="term" value="P:maltodextrin transmembrane transport"/>
    <property type="evidence" value="ECO:0007669"/>
    <property type="project" value="TreeGrafter"/>
</dbReference>
<organism evidence="5 6">
    <name type="scientific">Sphaerochaeta pleomorpha (strain ATCC BAA-1885 / DSM 22778 / Grapes)</name>
    <dbReference type="NCBI Taxonomy" id="158190"/>
    <lineage>
        <taxon>Bacteria</taxon>
        <taxon>Pseudomonadati</taxon>
        <taxon>Spirochaetota</taxon>
        <taxon>Spirochaetia</taxon>
        <taxon>Spirochaetales</taxon>
        <taxon>Sphaerochaetaceae</taxon>
        <taxon>Sphaerochaeta</taxon>
    </lineage>
</organism>
<keyword evidence="2" id="KW-0813">Transport</keyword>
<dbReference type="RefSeq" id="WP_014270468.1">
    <property type="nucleotide sequence ID" value="NC_016633.1"/>
</dbReference>
<proteinExistence type="inferred from homology"/>
<protein>
    <submittedName>
        <fullName evidence="5">ABC-type sugar transport system, periplasmic component</fullName>
    </submittedName>
</protein>
<dbReference type="PANTHER" id="PTHR30061">
    <property type="entry name" value="MALTOSE-BINDING PERIPLASMIC PROTEIN"/>
    <property type="match status" value="1"/>
</dbReference>
<dbReference type="Proteomes" id="UP000005632">
    <property type="component" value="Chromosome"/>
</dbReference>
<name>G8QY60_SPHPG</name>
<dbReference type="GO" id="GO:1901982">
    <property type="term" value="F:maltose binding"/>
    <property type="evidence" value="ECO:0007669"/>
    <property type="project" value="TreeGrafter"/>
</dbReference>
<dbReference type="KEGG" id="sgp:SpiGrapes_1830"/>
<dbReference type="EMBL" id="CP003155">
    <property type="protein sequence ID" value="AEV29625.1"/>
    <property type="molecule type" value="Genomic_DNA"/>
</dbReference>
<dbReference type="eggNOG" id="COG1653">
    <property type="taxonomic scope" value="Bacteria"/>
</dbReference>
<dbReference type="AlphaFoldDB" id="G8QY60"/>
<sequence>MRKNILLVVLVALLASNMLFAQAAPEQKKAEGPIEITFWSLFTGGDGEFFDAMVKQFNASQDKIIMKNDMVKFDNYYTKLTTALAAKTAPDVVVVHQGNLLNYVPSGSLLALDGLFDEATLADFQKAPLDGCRFEGKLYSIPFDVHPIVMYYNKDLLAKAGITTIPQSGEDLVKAAIAVKNATGKWGFAIDNTTGTYKAYTLTRLFMSLIAQQGGSLLNADSTAPNFNNAYGQNALKWLQDLVNVYKVNPTELDYDGAMNTFKLGDAAFYFNGVWATGTLENQAGLNFGAAPLPAIMGGKAAWAGSHTLAIPVQKNQDPKKVEAAVTFIKWMTANGELWAKAGHIPTRKSVAEKATFKALPYRADYAAAAAFALPTPRTAAWEEIYGTLSDKLEYAVTKNQNTTQALADMEKTVKDIIATY</sequence>
<gene>
    <name evidence="5" type="ordered locus">SpiGrapes_1830</name>
</gene>
<dbReference type="Pfam" id="PF13416">
    <property type="entry name" value="SBP_bac_8"/>
    <property type="match status" value="1"/>
</dbReference>
<evidence type="ECO:0000313" key="6">
    <source>
        <dbReference type="Proteomes" id="UP000005632"/>
    </source>
</evidence>
<evidence type="ECO:0000256" key="1">
    <source>
        <dbReference type="ARBA" id="ARBA00008520"/>
    </source>
</evidence>